<dbReference type="SUPFAM" id="SSF103473">
    <property type="entry name" value="MFS general substrate transporter"/>
    <property type="match status" value="1"/>
</dbReference>
<keyword evidence="4 7" id="KW-0812">Transmembrane</keyword>
<evidence type="ECO:0000256" key="4">
    <source>
        <dbReference type="ARBA" id="ARBA00022692"/>
    </source>
</evidence>
<evidence type="ECO:0000256" key="2">
    <source>
        <dbReference type="ARBA" id="ARBA00022448"/>
    </source>
</evidence>
<evidence type="ECO:0000256" key="7">
    <source>
        <dbReference type="SAM" id="Phobius"/>
    </source>
</evidence>
<dbReference type="GO" id="GO:0005886">
    <property type="term" value="C:plasma membrane"/>
    <property type="evidence" value="ECO:0007669"/>
    <property type="project" value="UniProtKB-SubCell"/>
</dbReference>
<dbReference type="PANTHER" id="PTHR43124">
    <property type="entry name" value="PURINE EFFLUX PUMP PBUE"/>
    <property type="match status" value="1"/>
</dbReference>
<dbReference type="InterPro" id="IPR036259">
    <property type="entry name" value="MFS_trans_sf"/>
</dbReference>
<feature type="transmembrane region" description="Helical" evidence="7">
    <location>
        <begin position="68"/>
        <end position="92"/>
    </location>
</feature>
<feature type="transmembrane region" description="Helical" evidence="7">
    <location>
        <begin position="355"/>
        <end position="377"/>
    </location>
</feature>
<dbReference type="Gene3D" id="1.20.1250.20">
    <property type="entry name" value="MFS general substrate transporter like domains"/>
    <property type="match status" value="2"/>
</dbReference>
<gene>
    <name evidence="9" type="ORF">XD66_0781</name>
</gene>
<comment type="subcellular location">
    <subcellularLocation>
        <location evidence="1">Cell membrane</location>
        <topology evidence="1">Multi-pass membrane protein</topology>
    </subcellularLocation>
</comment>
<feature type="domain" description="Major facilitator superfamily (MFS) profile" evidence="8">
    <location>
        <begin position="1"/>
        <end position="383"/>
    </location>
</feature>
<evidence type="ECO:0000256" key="6">
    <source>
        <dbReference type="ARBA" id="ARBA00023136"/>
    </source>
</evidence>
<reference evidence="10" key="1">
    <citation type="journal article" date="2015" name="MBio">
        <title>Genome-Resolved Metagenomic Analysis Reveals Roles for Candidate Phyla and Other Microbial Community Members in Biogeochemical Transformations in Oil Reservoirs.</title>
        <authorList>
            <person name="Hu P."/>
            <person name="Tom L."/>
            <person name="Singh A."/>
            <person name="Thomas B.C."/>
            <person name="Baker B.J."/>
            <person name="Piceno Y.M."/>
            <person name="Andersen G.L."/>
            <person name="Banfield J.F."/>
        </authorList>
    </citation>
    <scope>NUCLEOTIDE SEQUENCE [LARGE SCALE GENOMIC DNA]</scope>
</reference>
<proteinExistence type="predicted"/>
<feature type="transmembrane region" description="Helical" evidence="7">
    <location>
        <begin position="38"/>
        <end position="61"/>
    </location>
</feature>
<dbReference type="PRINTS" id="PR00762">
    <property type="entry name" value="CLCHANNEL"/>
</dbReference>
<feature type="transmembrane region" description="Helical" evidence="7">
    <location>
        <begin position="98"/>
        <end position="116"/>
    </location>
</feature>
<accession>A0A101FGC0</accession>
<evidence type="ECO:0000256" key="5">
    <source>
        <dbReference type="ARBA" id="ARBA00022989"/>
    </source>
</evidence>
<evidence type="ECO:0000259" key="8">
    <source>
        <dbReference type="PROSITE" id="PS50850"/>
    </source>
</evidence>
<dbReference type="GO" id="GO:0015108">
    <property type="term" value="F:chloride transmembrane transporter activity"/>
    <property type="evidence" value="ECO:0007669"/>
    <property type="project" value="InterPro"/>
</dbReference>
<keyword evidence="5 7" id="KW-1133">Transmembrane helix</keyword>
<sequence length="383" mass="39416">MWVSYLAGVAIALNQFKVPPVMQVLIDNLQVDMATGGWLMSVFSVAGVMFALPAAFLLGRLGPKASGLIALGCTIVGSIVGALAPGVGVLLAGRIVEGIGLALIAVVAPAVISMWFEPQERGLPMGIWSSWVPVATVVMYNVAGTIQKSFGWQGVWWFGTAVALIAFAAYAAVVGVPARSGAGGEKQAEAPVSMGEGLSSANTWLLALAFAGFNFALIGYSTWAPSYLSELPGIEPAAANFYASLPSLVLIPGGVFAGWVLDRTRNRKAVLAAALAAVTVILIWCFKVGSVSVVVPYMIGIGLIASFTPSSTFTLASETAPRPELAGVALGVVSMGQNFGMLTGPPLIANAADVSWVYGTYPVVAASAVAVAAVLLMRSKVHA</sequence>
<dbReference type="InterPro" id="IPR050189">
    <property type="entry name" value="MFS_Efflux_Transporters"/>
</dbReference>
<dbReference type="PATRIC" id="fig|85874.4.peg.132"/>
<dbReference type="CDD" id="cd06174">
    <property type="entry name" value="MFS"/>
    <property type="match status" value="1"/>
</dbReference>
<keyword evidence="3" id="KW-1003">Cell membrane</keyword>
<protein>
    <submittedName>
        <fullName evidence="9">MFS-1 transporter</fullName>
    </submittedName>
</protein>
<dbReference type="InterPro" id="IPR001807">
    <property type="entry name" value="ClC"/>
</dbReference>
<keyword evidence="2" id="KW-0813">Transport</keyword>
<dbReference type="InterPro" id="IPR011701">
    <property type="entry name" value="MFS"/>
</dbReference>
<feature type="transmembrane region" description="Helical" evidence="7">
    <location>
        <begin position="203"/>
        <end position="221"/>
    </location>
</feature>
<name>A0A101FGC0_9THEO</name>
<dbReference type="Proteomes" id="UP000053326">
    <property type="component" value="Unassembled WGS sequence"/>
</dbReference>
<feature type="transmembrane region" description="Helical" evidence="7">
    <location>
        <begin position="155"/>
        <end position="176"/>
    </location>
</feature>
<evidence type="ECO:0000256" key="1">
    <source>
        <dbReference type="ARBA" id="ARBA00004651"/>
    </source>
</evidence>
<keyword evidence="6 7" id="KW-0472">Membrane</keyword>
<dbReference type="InterPro" id="IPR020846">
    <property type="entry name" value="MFS_dom"/>
</dbReference>
<evidence type="ECO:0000313" key="10">
    <source>
        <dbReference type="Proteomes" id="UP000053326"/>
    </source>
</evidence>
<dbReference type="PROSITE" id="PS50850">
    <property type="entry name" value="MFS"/>
    <property type="match status" value="1"/>
</dbReference>
<evidence type="ECO:0000256" key="3">
    <source>
        <dbReference type="ARBA" id="ARBA00022475"/>
    </source>
</evidence>
<dbReference type="EMBL" id="LGFO01000083">
    <property type="protein sequence ID" value="KUK36510.1"/>
    <property type="molecule type" value="Genomic_DNA"/>
</dbReference>
<comment type="caution">
    <text evidence="9">The sequence shown here is derived from an EMBL/GenBank/DDBJ whole genome shotgun (WGS) entry which is preliminary data.</text>
</comment>
<organism evidence="9 10">
    <name type="scientific">Thermacetogenium phaeum</name>
    <dbReference type="NCBI Taxonomy" id="85874"/>
    <lineage>
        <taxon>Bacteria</taxon>
        <taxon>Bacillati</taxon>
        <taxon>Bacillota</taxon>
        <taxon>Clostridia</taxon>
        <taxon>Thermoanaerobacterales</taxon>
        <taxon>Thermoanaerobacteraceae</taxon>
        <taxon>Thermacetogenium</taxon>
    </lineage>
</organism>
<feature type="transmembrane region" description="Helical" evidence="7">
    <location>
        <begin position="123"/>
        <end position="143"/>
    </location>
</feature>
<dbReference type="AlphaFoldDB" id="A0A101FGC0"/>
<dbReference type="PANTHER" id="PTHR43124:SF3">
    <property type="entry name" value="CHLORAMPHENICOL EFFLUX PUMP RV0191"/>
    <property type="match status" value="1"/>
</dbReference>
<dbReference type="Pfam" id="PF07690">
    <property type="entry name" value="MFS_1"/>
    <property type="match status" value="1"/>
</dbReference>
<evidence type="ECO:0000313" key="9">
    <source>
        <dbReference type="EMBL" id="KUK36510.1"/>
    </source>
</evidence>
<feature type="transmembrane region" description="Helical" evidence="7">
    <location>
        <begin position="241"/>
        <end position="262"/>
    </location>
</feature>